<protein>
    <recommendedName>
        <fullName evidence="6">Methylamine utilisation protein MauE domain-containing protein</fullName>
    </recommendedName>
</protein>
<keyword evidence="3 5" id="KW-1133">Transmembrane helix</keyword>
<dbReference type="Pfam" id="PF07291">
    <property type="entry name" value="MauE"/>
    <property type="match status" value="1"/>
</dbReference>
<reference evidence="7 8" key="1">
    <citation type="journal article" date="2019" name="Int. J. Syst. Evol. Microbiol.">
        <title>The Global Catalogue of Microorganisms (GCM) 10K type strain sequencing project: providing services to taxonomists for standard genome sequencing and annotation.</title>
        <authorList>
            <consortium name="The Broad Institute Genomics Platform"/>
            <consortium name="The Broad Institute Genome Sequencing Center for Infectious Disease"/>
            <person name="Wu L."/>
            <person name="Ma J."/>
        </authorList>
    </citation>
    <scope>NUCLEOTIDE SEQUENCE [LARGE SCALE GENOMIC DNA]</scope>
    <source>
        <strain evidence="7 8">JCM 6833</strain>
    </source>
</reference>
<feature type="domain" description="Methylamine utilisation protein MauE" evidence="6">
    <location>
        <begin position="1"/>
        <end position="139"/>
    </location>
</feature>
<dbReference type="EMBL" id="BAAATD010000001">
    <property type="protein sequence ID" value="GAA2577200.1"/>
    <property type="molecule type" value="Genomic_DNA"/>
</dbReference>
<name>A0ABN3PDZ7_9ACTN</name>
<evidence type="ECO:0000256" key="2">
    <source>
        <dbReference type="ARBA" id="ARBA00022692"/>
    </source>
</evidence>
<dbReference type="InterPro" id="IPR009908">
    <property type="entry name" value="Methylamine_util_MauE"/>
</dbReference>
<feature type="transmembrane region" description="Helical" evidence="5">
    <location>
        <begin position="124"/>
        <end position="144"/>
    </location>
</feature>
<keyword evidence="8" id="KW-1185">Reference proteome</keyword>
<organism evidence="7 8">
    <name type="scientific">Actinomadura fulvescens</name>
    <dbReference type="NCBI Taxonomy" id="46160"/>
    <lineage>
        <taxon>Bacteria</taxon>
        <taxon>Bacillati</taxon>
        <taxon>Actinomycetota</taxon>
        <taxon>Actinomycetes</taxon>
        <taxon>Streptosporangiales</taxon>
        <taxon>Thermomonosporaceae</taxon>
        <taxon>Actinomadura</taxon>
    </lineage>
</organism>
<evidence type="ECO:0000256" key="5">
    <source>
        <dbReference type="SAM" id="Phobius"/>
    </source>
</evidence>
<comment type="caution">
    <text evidence="7">The sequence shown here is derived from an EMBL/GenBank/DDBJ whole genome shotgun (WGS) entry which is preliminary data.</text>
</comment>
<evidence type="ECO:0000259" key="6">
    <source>
        <dbReference type="Pfam" id="PF07291"/>
    </source>
</evidence>
<dbReference type="Proteomes" id="UP001501509">
    <property type="component" value="Unassembled WGS sequence"/>
</dbReference>
<keyword evidence="2 5" id="KW-0812">Transmembrane</keyword>
<feature type="transmembrane region" description="Helical" evidence="5">
    <location>
        <begin position="6"/>
        <end position="24"/>
    </location>
</feature>
<dbReference type="RefSeq" id="WP_344537605.1">
    <property type="nucleotide sequence ID" value="NZ_BAAATD010000001.1"/>
</dbReference>
<comment type="subcellular location">
    <subcellularLocation>
        <location evidence="1">Membrane</location>
        <topology evidence="1">Multi-pass membrane protein</topology>
    </subcellularLocation>
</comment>
<accession>A0ABN3PDZ7</accession>
<evidence type="ECO:0000313" key="7">
    <source>
        <dbReference type="EMBL" id="GAA2577200.1"/>
    </source>
</evidence>
<feature type="transmembrane region" description="Helical" evidence="5">
    <location>
        <begin position="80"/>
        <end position="103"/>
    </location>
</feature>
<evidence type="ECO:0000256" key="4">
    <source>
        <dbReference type="ARBA" id="ARBA00023136"/>
    </source>
</evidence>
<keyword evidence="4 5" id="KW-0472">Membrane</keyword>
<evidence type="ECO:0000256" key="3">
    <source>
        <dbReference type="ARBA" id="ARBA00022989"/>
    </source>
</evidence>
<proteinExistence type="predicted"/>
<sequence>MEYVAFGARVLICLIFAVSAAGKLRGRAAFTEFTRTTRVLLAAALRRREVGRTAAVWTGRVVVAAEVAAVPLVLAPVTAVAGLGLAAALLAAFGVAMAAALRGGVSTSCRCFGASTAPIGWRHVARNALLVCVAVAGLAAASTVGSPPPAGMALAAVSAAVLALLVIRLDDLYDLFAAPNVR</sequence>
<evidence type="ECO:0000313" key="8">
    <source>
        <dbReference type="Proteomes" id="UP001501509"/>
    </source>
</evidence>
<evidence type="ECO:0000256" key="1">
    <source>
        <dbReference type="ARBA" id="ARBA00004141"/>
    </source>
</evidence>
<feature type="transmembrane region" description="Helical" evidence="5">
    <location>
        <begin position="150"/>
        <end position="167"/>
    </location>
</feature>
<feature type="transmembrane region" description="Helical" evidence="5">
    <location>
        <begin position="54"/>
        <end position="74"/>
    </location>
</feature>
<gene>
    <name evidence="7" type="ORF">GCM10010411_07160</name>
</gene>